<dbReference type="Proteomes" id="UP001054945">
    <property type="component" value="Unassembled WGS sequence"/>
</dbReference>
<evidence type="ECO:0000313" key="1">
    <source>
        <dbReference type="EMBL" id="GIY43421.1"/>
    </source>
</evidence>
<accession>A0AAV4TDG9</accession>
<keyword evidence="2" id="KW-1185">Reference proteome</keyword>
<protein>
    <submittedName>
        <fullName evidence="1">Uncharacterized protein</fullName>
    </submittedName>
</protein>
<name>A0AAV4TDG9_CAEEX</name>
<proteinExistence type="predicted"/>
<organism evidence="1 2">
    <name type="scientific">Caerostris extrusa</name>
    <name type="common">Bark spider</name>
    <name type="synonym">Caerostris bankana</name>
    <dbReference type="NCBI Taxonomy" id="172846"/>
    <lineage>
        <taxon>Eukaryota</taxon>
        <taxon>Metazoa</taxon>
        <taxon>Ecdysozoa</taxon>
        <taxon>Arthropoda</taxon>
        <taxon>Chelicerata</taxon>
        <taxon>Arachnida</taxon>
        <taxon>Araneae</taxon>
        <taxon>Araneomorphae</taxon>
        <taxon>Entelegynae</taxon>
        <taxon>Araneoidea</taxon>
        <taxon>Araneidae</taxon>
        <taxon>Caerostris</taxon>
    </lineage>
</organism>
<sequence length="78" mass="8177">MSTMGLPFLWRKGSVGGAEEGGKAGEPQGAAVHRHEVPLGIVGARSSDIQGGQFDGAGSDRCRLKGVHTRKVYNWAVS</sequence>
<dbReference type="EMBL" id="BPLR01010976">
    <property type="protein sequence ID" value="GIY43421.1"/>
    <property type="molecule type" value="Genomic_DNA"/>
</dbReference>
<reference evidence="1 2" key="1">
    <citation type="submission" date="2021-06" db="EMBL/GenBank/DDBJ databases">
        <title>Caerostris extrusa draft genome.</title>
        <authorList>
            <person name="Kono N."/>
            <person name="Arakawa K."/>
        </authorList>
    </citation>
    <scope>NUCLEOTIDE SEQUENCE [LARGE SCALE GENOMIC DNA]</scope>
</reference>
<gene>
    <name evidence="1" type="ORF">CEXT_243801</name>
</gene>
<dbReference type="AlphaFoldDB" id="A0AAV4TDG9"/>
<evidence type="ECO:0000313" key="2">
    <source>
        <dbReference type="Proteomes" id="UP001054945"/>
    </source>
</evidence>
<comment type="caution">
    <text evidence="1">The sequence shown here is derived from an EMBL/GenBank/DDBJ whole genome shotgun (WGS) entry which is preliminary data.</text>
</comment>